<dbReference type="Gene3D" id="1.10.150.50">
    <property type="entry name" value="Transcription Factor, Ets-1"/>
    <property type="match status" value="1"/>
</dbReference>
<dbReference type="InterPro" id="IPR027417">
    <property type="entry name" value="P-loop_NTPase"/>
</dbReference>
<organism evidence="1 2">
    <name type="scientific">Paraglomus brasilianum</name>
    <dbReference type="NCBI Taxonomy" id="144538"/>
    <lineage>
        <taxon>Eukaryota</taxon>
        <taxon>Fungi</taxon>
        <taxon>Fungi incertae sedis</taxon>
        <taxon>Mucoromycota</taxon>
        <taxon>Glomeromycotina</taxon>
        <taxon>Glomeromycetes</taxon>
        <taxon>Paraglomerales</taxon>
        <taxon>Paraglomeraceae</taxon>
        <taxon>Paraglomus</taxon>
    </lineage>
</organism>
<reference evidence="1" key="1">
    <citation type="submission" date="2021-06" db="EMBL/GenBank/DDBJ databases">
        <authorList>
            <person name="Kallberg Y."/>
            <person name="Tangrot J."/>
            <person name="Rosling A."/>
        </authorList>
    </citation>
    <scope>NUCLEOTIDE SEQUENCE</scope>
    <source>
        <strain evidence="1">BR232B</strain>
    </source>
</reference>
<proteinExistence type="predicted"/>
<protein>
    <submittedName>
        <fullName evidence="1">983_t:CDS:1</fullName>
    </submittedName>
</protein>
<keyword evidence="2" id="KW-1185">Reference proteome</keyword>
<comment type="caution">
    <text evidence="1">The sequence shown here is derived from an EMBL/GenBank/DDBJ whole genome shotgun (WGS) entry which is preliminary data.</text>
</comment>
<accession>A0A9N9DCK8</accession>
<sequence length="536" mass="60766">MHLTSRYVASLRIAYPRMSETGINYTDGDTITTLYFQKHSSEKWTYLHFLNDNRSTILTLPPFANTWTGLDGAWRTRFLRIGRTMQGWSDFKRKDHLLFPYHPFSGHWGLSFGGFILQLSDESDAERLSPLLFSTVDAERLSPLLFSTVDAALFLLLIEPNPNKLCRFWETIIEDRKSKTMEMNVAINYEHASMHLLELAREKKTEAIASIIEERSKNLDSAASVDEGEERGEPNGKFPTKFIEEDFRILRENRIEGIAFLALTEEKLERYGMKGGPANVIVDYIEKLKDEHPSKKARTTGLHGLASKVEDSRSLEGSGEGADGLATIPDERLARFDAWMSENPVGLLRSPPFSGKTTLIELLSIYLRRLGRTVVTITIQESEKHFSSEEAFDAFWIAEAGISWSSCVNAKVQTDILVDEAQILYRHAPWFWSRLKILMQGKNSLIHVLLVSMYGELSGNCVGTPITFPQSLGLDDLRLPRREFDTLVENFISIRYKPGFTIPDSTRDAVFKITGGHAGLVRETLRLLRDRSGDGC</sequence>
<dbReference type="InterPro" id="IPR013761">
    <property type="entry name" value="SAM/pointed_sf"/>
</dbReference>
<dbReference type="OrthoDB" id="158739at2759"/>
<dbReference type="SUPFAM" id="SSF52540">
    <property type="entry name" value="P-loop containing nucleoside triphosphate hydrolases"/>
    <property type="match status" value="1"/>
</dbReference>
<dbReference type="EMBL" id="CAJVPI010001940">
    <property type="protein sequence ID" value="CAG8631336.1"/>
    <property type="molecule type" value="Genomic_DNA"/>
</dbReference>
<gene>
    <name evidence="1" type="ORF">PBRASI_LOCUS9267</name>
</gene>
<evidence type="ECO:0000313" key="1">
    <source>
        <dbReference type="EMBL" id="CAG8631336.1"/>
    </source>
</evidence>
<evidence type="ECO:0000313" key="2">
    <source>
        <dbReference type="Proteomes" id="UP000789739"/>
    </source>
</evidence>
<name>A0A9N9DCK8_9GLOM</name>
<dbReference type="Proteomes" id="UP000789739">
    <property type="component" value="Unassembled WGS sequence"/>
</dbReference>
<dbReference type="AlphaFoldDB" id="A0A9N9DCK8"/>